<feature type="region of interest" description="Disordered" evidence="1">
    <location>
        <begin position="48"/>
        <end position="78"/>
    </location>
</feature>
<sequence>MNVLALSDKDAKVRRGSEAGAALSVVEQARQERLRIIAEAEAKEKAEAAALAEQRAARQREQTLGPQQPRPDTLPLAPVKPVWMRVKGIWMQQAWDPDGGRMRLTPADPETAERLSQREVELAELRQKTA</sequence>
<organism evidence="2 3">
    <name type="scientific">Elliptochloris bilobata</name>
    <dbReference type="NCBI Taxonomy" id="381761"/>
    <lineage>
        <taxon>Eukaryota</taxon>
        <taxon>Viridiplantae</taxon>
        <taxon>Chlorophyta</taxon>
        <taxon>core chlorophytes</taxon>
        <taxon>Trebouxiophyceae</taxon>
        <taxon>Trebouxiophyceae incertae sedis</taxon>
        <taxon>Elliptochloris clade</taxon>
        <taxon>Elliptochloris</taxon>
    </lineage>
</organism>
<dbReference type="Proteomes" id="UP001445335">
    <property type="component" value="Unassembled WGS sequence"/>
</dbReference>
<accession>A0AAW1QYS1</accession>
<gene>
    <name evidence="2" type="ORF">WJX81_003924</name>
</gene>
<protein>
    <submittedName>
        <fullName evidence="2">Uncharacterized protein</fullName>
    </submittedName>
</protein>
<feature type="region of interest" description="Disordered" evidence="1">
    <location>
        <begin position="95"/>
        <end position="117"/>
    </location>
</feature>
<reference evidence="2 3" key="1">
    <citation type="journal article" date="2024" name="Nat. Commun.">
        <title>Phylogenomics reveals the evolutionary origins of lichenization in chlorophyte algae.</title>
        <authorList>
            <person name="Puginier C."/>
            <person name="Libourel C."/>
            <person name="Otte J."/>
            <person name="Skaloud P."/>
            <person name="Haon M."/>
            <person name="Grisel S."/>
            <person name="Petersen M."/>
            <person name="Berrin J.G."/>
            <person name="Delaux P.M."/>
            <person name="Dal Grande F."/>
            <person name="Keller J."/>
        </authorList>
    </citation>
    <scope>NUCLEOTIDE SEQUENCE [LARGE SCALE GENOMIC DNA]</scope>
    <source>
        <strain evidence="2 3">SAG 245.80</strain>
    </source>
</reference>
<evidence type="ECO:0000256" key="1">
    <source>
        <dbReference type="SAM" id="MobiDB-lite"/>
    </source>
</evidence>
<evidence type="ECO:0000313" key="2">
    <source>
        <dbReference type="EMBL" id="KAK9826483.1"/>
    </source>
</evidence>
<dbReference type="AlphaFoldDB" id="A0AAW1QYS1"/>
<proteinExistence type="predicted"/>
<name>A0AAW1QYS1_9CHLO</name>
<evidence type="ECO:0000313" key="3">
    <source>
        <dbReference type="Proteomes" id="UP001445335"/>
    </source>
</evidence>
<comment type="caution">
    <text evidence="2">The sequence shown here is derived from an EMBL/GenBank/DDBJ whole genome shotgun (WGS) entry which is preliminary data.</text>
</comment>
<dbReference type="EMBL" id="JALJOU010000064">
    <property type="protein sequence ID" value="KAK9826483.1"/>
    <property type="molecule type" value="Genomic_DNA"/>
</dbReference>
<keyword evidence="3" id="KW-1185">Reference proteome</keyword>